<proteinExistence type="predicted"/>
<name>A0A1J1HVW3_9DIPT</name>
<organism evidence="2 3">
    <name type="scientific">Clunio marinus</name>
    <dbReference type="NCBI Taxonomy" id="568069"/>
    <lineage>
        <taxon>Eukaryota</taxon>
        <taxon>Metazoa</taxon>
        <taxon>Ecdysozoa</taxon>
        <taxon>Arthropoda</taxon>
        <taxon>Hexapoda</taxon>
        <taxon>Insecta</taxon>
        <taxon>Pterygota</taxon>
        <taxon>Neoptera</taxon>
        <taxon>Endopterygota</taxon>
        <taxon>Diptera</taxon>
        <taxon>Nematocera</taxon>
        <taxon>Chironomoidea</taxon>
        <taxon>Chironomidae</taxon>
        <taxon>Clunio</taxon>
    </lineage>
</organism>
<feature type="compositionally biased region" description="Basic and acidic residues" evidence="1">
    <location>
        <begin position="453"/>
        <end position="462"/>
    </location>
</feature>
<keyword evidence="3" id="KW-1185">Reference proteome</keyword>
<feature type="region of interest" description="Disordered" evidence="1">
    <location>
        <begin position="453"/>
        <end position="479"/>
    </location>
</feature>
<reference evidence="2 3" key="1">
    <citation type="submission" date="2015-04" db="EMBL/GenBank/DDBJ databases">
        <authorList>
            <person name="Syromyatnikov M.Y."/>
            <person name="Popov V.N."/>
        </authorList>
    </citation>
    <scope>NUCLEOTIDE SEQUENCE [LARGE SCALE GENOMIC DNA]</scope>
</reference>
<evidence type="ECO:0000313" key="2">
    <source>
        <dbReference type="EMBL" id="CRK92200.1"/>
    </source>
</evidence>
<feature type="compositionally biased region" description="Low complexity" evidence="1">
    <location>
        <begin position="11"/>
        <end position="23"/>
    </location>
</feature>
<feature type="region of interest" description="Disordered" evidence="1">
    <location>
        <begin position="389"/>
        <end position="410"/>
    </location>
</feature>
<gene>
    <name evidence="2" type="primary">similar to Dystrophin</name>
    <name evidence="2" type="ORF">CLUMA_CG005808</name>
</gene>
<dbReference type="STRING" id="568069.A0A1J1HVW3"/>
<sequence length="756" mass="85602">MDSSLIYQQKGKGMNNGNSSGNSILTSTSINNNTGNGMNKSLSSNFMISNNHLNNGNNYNKTEPPTVPTPNGYRVAPTKIPTKAEIDYHLENFIMSRKIALNGGNELRIDDKNISLHLNNPFVSSSPYSHLQQQKIFMQQQQHQQQQKQQIFQNSLLFNETINETTLMAPSAVDQSRPKRPHSIAVSSPINLNTSLNNDLNVATLSRRQKITTPNIVSGGMMNKITTTAAGEQKINSQYCSPINFSQLNHFNGNGSSPSPGRMQAPFRSLKSEFSLYTPPSPVIVSEADGLQQHKQPPNVPQRRSQSIPRQVMTQSFTTTNGQTITGVQTLNRPRSLDRYSTVGMRTTNAHSSPHNQHISTMKQSVTFHGQQMLNQACYQSDIYEEVGQHMKGDQQQQQQQQKKERPMSFAYGTVPEQVYLENQLRMYQEQLKNITESMKKYQEQTRILNELKRQQSLDRQKSSVPSSKSDSKLSQNLKLNSTTSINTVADEVQTPSHQLKLFLDNIRNSIKEPSFENDVSDHETDGNGKLDVALKVVNKVDEKINVHQSKPNNVEVKTPSDQLRLFLDAIRHNQNIETHQRTDVPKVIPEANEENFEMKRSETFSQVTDNIKLLNQDLESFNDKTNVTNVSKNMDQILDEFNRMASLLKTNNSVDYLQKCSEALKQTTEQIRQMNGNNYSSDDSSCSTTPGSIREAVQNLLSQPRNGFQIMDDRMSIFIDIIEQQGRFSQVITLRSLYRHENLFFLLSITCEVES</sequence>
<dbReference type="EMBL" id="CVRI01000024">
    <property type="protein sequence ID" value="CRK92200.1"/>
    <property type="molecule type" value="Genomic_DNA"/>
</dbReference>
<dbReference type="OrthoDB" id="7790042at2759"/>
<evidence type="ECO:0000313" key="3">
    <source>
        <dbReference type="Proteomes" id="UP000183832"/>
    </source>
</evidence>
<protein>
    <submittedName>
        <fullName evidence="2">CLUMA_CG005808, isoform A</fullName>
    </submittedName>
</protein>
<feature type="compositionally biased region" description="Low complexity" evidence="1">
    <location>
        <begin position="463"/>
        <end position="479"/>
    </location>
</feature>
<dbReference type="Proteomes" id="UP000183832">
    <property type="component" value="Unassembled WGS sequence"/>
</dbReference>
<feature type="region of interest" description="Disordered" evidence="1">
    <location>
        <begin position="1"/>
        <end position="23"/>
    </location>
</feature>
<evidence type="ECO:0000256" key="1">
    <source>
        <dbReference type="SAM" id="MobiDB-lite"/>
    </source>
</evidence>
<accession>A0A1J1HVW3</accession>
<dbReference type="AlphaFoldDB" id="A0A1J1HVW3"/>